<dbReference type="CDD" id="cd18880">
    <property type="entry name" value="NUDIX_ADPRase"/>
    <property type="match status" value="1"/>
</dbReference>
<dbReference type="SUPFAM" id="SSF55811">
    <property type="entry name" value="Nudix"/>
    <property type="match status" value="1"/>
</dbReference>
<evidence type="ECO:0000259" key="3">
    <source>
        <dbReference type="PROSITE" id="PS51462"/>
    </source>
</evidence>
<protein>
    <submittedName>
        <fullName evidence="4">NUDIX domain-containing protein</fullName>
    </submittedName>
</protein>
<comment type="cofactor">
    <cofactor evidence="1">
        <name>Mg(2+)</name>
        <dbReference type="ChEBI" id="CHEBI:18420"/>
    </cofactor>
</comment>
<comment type="caution">
    <text evidence="4">The sequence shown here is derived from an EMBL/GenBank/DDBJ whole genome shotgun (WGS) entry which is preliminary data.</text>
</comment>
<evidence type="ECO:0000313" key="4">
    <source>
        <dbReference type="EMBL" id="MFC4617610.1"/>
    </source>
</evidence>
<dbReference type="InterPro" id="IPR015797">
    <property type="entry name" value="NUDIX_hydrolase-like_dom_sf"/>
</dbReference>
<proteinExistence type="predicted"/>
<keyword evidence="2" id="KW-0378">Hydrolase</keyword>
<sequence length="150" mass="17209">MKPIRNSAKAIIIKGDHVLLTKNRDQWGDFYLFPGGGQEKGEDLHNTLRRECLEEIGCDVFVGDIVCIREYIGTDHEFAKLDKDIHQVEFYFSCQLSAGNQPRNGHNPDDMQIGVEWHPIHSLKDLRLYPKALGDKLSENQRMIYLGNVN</sequence>
<keyword evidence="5" id="KW-1185">Reference proteome</keyword>
<dbReference type="Gene3D" id="3.90.79.10">
    <property type="entry name" value="Nucleoside Triphosphate Pyrophosphohydrolase"/>
    <property type="match status" value="1"/>
</dbReference>
<name>A0ABV9GK99_9BACL</name>
<feature type="domain" description="Nudix hydrolase" evidence="3">
    <location>
        <begin position="3"/>
        <end position="142"/>
    </location>
</feature>
<accession>A0ABV9GK99</accession>
<dbReference type="Pfam" id="PF00293">
    <property type="entry name" value="NUDIX"/>
    <property type="match status" value="1"/>
</dbReference>
<dbReference type="Proteomes" id="UP001596022">
    <property type="component" value="Unassembled WGS sequence"/>
</dbReference>
<dbReference type="PANTHER" id="PTHR43046:SF14">
    <property type="entry name" value="MUTT_NUDIX FAMILY PROTEIN"/>
    <property type="match status" value="1"/>
</dbReference>
<reference evidence="5" key="1">
    <citation type="journal article" date="2019" name="Int. J. Syst. Evol. Microbiol.">
        <title>The Global Catalogue of Microorganisms (GCM) 10K type strain sequencing project: providing services to taxonomists for standard genome sequencing and annotation.</title>
        <authorList>
            <consortium name="The Broad Institute Genomics Platform"/>
            <consortium name="The Broad Institute Genome Sequencing Center for Infectious Disease"/>
            <person name="Wu L."/>
            <person name="Ma J."/>
        </authorList>
    </citation>
    <scope>NUCLEOTIDE SEQUENCE [LARGE SCALE GENOMIC DNA]</scope>
    <source>
        <strain evidence="5">CGMCC 1.16306</strain>
    </source>
</reference>
<evidence type="ECO:0000256" key="2">
    <source>
        <dbReference type="ARBA" id="ARBA00022801"/>
    </source>
</evidence>
<gene>
    <name evidence="4" type="ORF">ACFO4N_02570</name>
</gene>
<evidence type="ECO:0000313" key="5">
    <source>
        <dbReference type="Proteomes" id="UP001596022"/>
    </source>
</evidence>
<dbReference type="PROSITE" id="PS51462">
    <property type="entry name" value="NUDIX"/>
    <property type="match status" value="1"/>
</dbReference>
<dbReference type="EMBL" id="JBHSFW010000001">
    <property type="protein sequence ID" value="MFC4617610.1"/>
    <property type="molecule type" value="Genomic_DNA"/>
</dbReference>
<evidence type="ECO:0000256" key="1">
    <source>
        <dbReference type="ARBA" id="ARBA00001946"/>
    </source>
</evidence>
<dbReference type="InterPro" id="IPR000086">
    <property type="entry name" value="NUDIX_hydrolase_dom"/>
</dbReference>
<organism evidence="4 5">
    <name type="scientific">Camelliibacillus cellulosilyticus</name>
    <dbReference type="NCBI Taxonomy" id="2174486"/>
    <lineage>
        <taxon>Bacteria</taxon>
        <taxon>Bacillati</taxon>
        <taxon>Bacillota</taxon>
        <taxon>Bacilli</taxon>
        <taxon>Bacillales</taxon>
        <taxon>Sporolactobacillaceae</taxon>
        <taxon>Camelliibacillus</taxon>
    </lineage>
</organism>
<dbReference type="RefSeq" id="WP_376844643.1">
    <property type="nucleotide sequence ID" value="NZ_JBHSFW010000001.1"/>
</dbReference>
<dbReference type="PANTHER" id="PTHR43046">
    <property type="entry name" value="GDP-MANNOSE MANNOSYL HYDROLASE"/>
    <property type="match status" value="1"/>
</dbReference>